<keyword evidence="7" id="KW-0833">Ubl conjugation pathway</keyword>
<organism evidence="11 12">
    <name type="scientific">Apatococcus fuscideae</name>
    <dbReference type="NCBI Taxonomy" id="2026836"/>
    <lineage>
        <taxon>Eukaryota</taxon>
        <taxon>Viridiplantae</taxon>
        <taxon>Chlorophyta</taxon>
        <taxon>core chlorophytes</taxon>
        <taxon>Trebouxiophyceae</taxon>
        <taxon>Chlorellales</taxon>
        <taxon>Chlorellaceae</taxon>
        <taxon>Apatococcus</taxon>
    </lineage>
</organism>
<name>A0AAW1TKW9_9CHLO</name>
<evidence type="ECO:0000256" key="2">
    <source>
        <dbReference type="ARBA" id="ARBA00004906"/>
    </source>
</evidence>
<evidence type="ECO:0000256" key="4">
    <source>
        <dbReference type="ARBA" id="ARBA00013935"/>
    </source>
</evidence>
<reference evidence="11 12" key="1">
    <citation type="journal article" date="2024" name="Nat. Commun.">
        <title>Phylogenomics reveals the evolutionary origins of lichenization in chlorophyte algae.</title>
        <authorList>
            <person name="Puginier C."/>
            <person name="Libourel C."/>
            <person name="Otte J."/>
            <person name="Skaloud P."/>
            <person name="Haon M."/>
            <person name="Grisel S."/>
            <person name="Petersen M."/>
            <person name="Berrin J.G."/>
            <person name="Delaux P.M."/>
            <person name="Dal Grande F."/>
            <person name="Keller J."/>
        </authorList>
    </citation>
    <scope>NUCLEOTIDE SEQUENCE [LARGE SCALE GENOMIC DNA]</scope>
    <source>
        <strain evidence="11 12">SAG 2523</strain>
    </source>
</reference>
<evidence type="ECO:0000256" key="1">
    <source>
        <dbReference type="ARBA" id="ARBA00004123"/>
    </source>
</evidence>
<comment type="similarity">
    <text evidence="3">Belongs to the APC13 family.</text>
</comment>
<gene>
    <name evidence="11" type="ORF">WJX84_001205</name>
</gene>
<evidence type="ECO:0000313" key="12">
    <source>
        <dbReference type="Proteomes" id="UP001485043"/>
    </source>
</evidence>
<dbReference type="Proteomes" id="UP001485043">
    <property type="component" value="Unassembled WGS sequence"/>
</dbReference>
<evidence type="ECO:0000256" key="10">
    <source>
        <dbReference type="SAM" id="MobiDB-lite"/>
    </source>
</evidence>
<keyword evidence="12" id="KW-1185">Reference proteome</keyword>
<dbReference type="GO" id="GO:0070979">
    <property type="term" value="P:protein K11-linked ubiquitination"/>
    <property type="evidence" value="ECO:0007669"/>
    <property type="project" value="TreeGrafter"/>
</dbReference>
<keyword evidence="5" id="KW-0132">Cell division</keyword>
<feature type="compositionally biased region" description="Basic and acidic residues" evidence="10">
    <location>
        <begin position="51"/>
        <end position="62"/>
    </location>
</feature>
<comment type="subcellular location">
    <subcellularLocation>
        <location evidence="1">Nucleus</location>
    </subcellularLocation>
</comment>
<dbReference type="PANTHER" id="PTHR28672">
    <property type="entry name" value="ANAPHASE-PROMOTING COMPLEX SUBUNIT 13"/>
    <property type="match status" value="1"/>
</dbReference>
<evidence type="ECO:0000256" key="6">
    <source>
        <dbReference type="ARBA" id="ARBA00022776"/>
    </source>
</evidence>
<protein>
    <recommendedName>
        <fullName evidence="4">Anaphase-promoting complex subunit 13</fullName>
    </recommendedName>
</protein>
<feature type="region of interest" description="Disordered" evidence="10">
    <location>
        <begin position="26"/>
        <end position="70"/>
    </location>
</feature>
<comment type="caution">
    <text evidence="11">The sequence shown here is derived from an EMBL/GenBank/DDBJ whole genome shotgun (WGS) entry which is preliminary data.</text>
</comment>
<keyword evidence="9" id="KW-0131">Cell cycle</keyword>
<evidence type="ECO:0000256" key="8">
    <source>
        <dbReference type="ARBA" id="ARBA00023242"/>
    </source>
</evidence>
<keyword evidence="6" id="KW-0498">Mitosis</keyword>
<dbReference type="GO" id="GO:0005680">
    <property type="term" value="C:anaphase-promoting complex"/>
    <property type="evidence" value="ECO:0007669"/>
    <property type="project" value="InterPro"/>
</dbReference>
<dbReference type="GO" id="GO:0051301">
    <property type="term" value="P:cell division"/>
    <property type="evidence" value="ECO:0007669"/>
    <property type="project" value="UniProtKB-KW"/>
</dbReference>
<proteinExistence type="inferred from homology"/>
<evidence type="ECO:0000256" key="3">
    <source>
        <dbReference type="ARBA" id="ARBA00006940"/>
    </source>
</evidence>
<dbReference type="EMBL" id="JALJOV010000024">
    <property type="protein sequence ID" value="KAK9868514.1"/>
    <property type="molecule type" value="Genomic_DNA"/>
</dbReference>
<dbReference type="InterPro" id="IPR008401">
    <property type="entry name" value="Apc13"/>
</dbReference>
<sequence length="70" mass="7726">MAGTVSYLQTGDPELLDVLDDEWLSDTLPDDDIQLPPGTAPPNDEQEGELVDARSTEPEKWLELGLHTVH</sequence>
<evidence type="ECO:0000256" key="7">
    <source>
        <dbReference type="ARBA" id="ARBA00022786"/>
    </source>
</evidence>
<evidence type="ECO:0000256" key="9">
    <source>
        <dbReference type="ARBA" id="ARBA00023306"/>
    </source>
</evidence>
<evidence type="ECO:0000256" key="5">
    <source>
        <dbReference type="ARBA" id="ARBA00022618"/>
    </source>
</evidence>
<dbReference type="AlphaFoldDB" id="A0AAW1TKW9"/>
<comment type="pathway">
    <text evidence="2">Protein modification; protein ubiquitination.</text>
</comment>
<keyword evidence="8" id="KW-0539">Nucleus</keyword>
<dbReference type="PANTHER" id="PTHR28672:SF1">
    <property type="entry name" value="ANAPHASE-PROMOTING COMPLEX SUBUNIT 13"/>
    <property type="match status" value="1"/>
</dbReference>
<evidence type="ECO:0000313" key="11">
    <source>
        <dbReference type="EMBL" id="KAK9868514.1"/>
    </source>
</evidence>
<accession>A0AAW1TKW9</accession>